<dbReference type="EMBL" id="JAAFGW010000009">
    <property type="protein sequence ID" value="NDP47018.1"/>
    <property type="molecule type" value="Genomic_DNA"/>
</dbReference>
<evidence type="ECO:0000256" key="3">
    <source>
        <dbReference type="ARBA" id="ARBA00022490"/>
    </source>
</evidence>
<name>A0A7C9JVA3_9PROT</name>
<protein>
    <submittedName>
        <fullName evidence="4">TusE/DsrC/DsvC family sulfur relay protein</fullName>
    </submittedName>
</protein>
<dbReference type="InterPro" id="IPR007453">
    <property type="entry name" value="DsrC/TusE"/>
</dbReference>
<dbReference type="Gene3D" id="1.10.10.370">
    <property type="entry name" value="DsrC-like protein, C-terminal domain"/>
    <property type="match status" value="1"/>
</dbReference>
<gene>
    <name evidence="4" type="ORF">GZ085_01250</name>
</gene>
<comment type="subcellular location">
    <subcellularLocation>
        <location evidence="1">Cytoplasm</location>
    </subcellularLocation>
</comment>
<evidence type="ECO:0000313" key="5">
    <source>
        <dbReference type="Proteomes" id="UP000483432"/>
    </source>
</evidence>
<dbReference type="Proteomes" id="UP000483432">
    <property type="component" value="Unassembled WGS sequence"/>
</dbReference>
<dbReference type="SUPFAM" id="SSF69721">
    <property type="entry name" value="DsrC, the gamma subunit of dissimilatory sulfite reductase"/>
    <property type="match status" value="1"/>
</dbReference>
<dbReference type="Pfam" id="PF04358">
    <property type="entry name" value="DsrC"/>
    <property type="match status" value="1"/>
</dbReference>
<dbReference type="InterPro" id="IPR042072">
    <property type="entry name" value="DsrC-like_C"/>
</dbReference>
<proteinExistence type="inferred from homology"/>
<accession>A0A7C9JVA3</accession>
<dbReference type="InterPro" id="IPR025526">
    <property type="entry name" value="DsrC-like_dom_sf"/>
</dbReference>
<dbReference type="AlphaFoldDB" id="A0A7C9JVA3"/>
<keyword evidence="3" id="KW-0963">Cytoplasm</keyword>
<reference evidence="4 5" key="1">
    <citation type="submission" date="2019-09" db="EMBL/GenBank/DDBJ databases">
        <title>H2 Metabolism Revealed by Metagenomic Analysis in Subglacial Sediment of East Antarctica.</title>
        <authorList>
            <person name="Yang Z."/>
            <person name="Zhang Y."/>
            <person name="Lv Y."/>
            <person name="Yan W."/>
            <person name="Xiao X."/>
            <person name="Sun B."/>
            <person name="Ma H."/>
        </authorList>
    </citation>
    <scope>NUCLEOTIDE SEQUENCE [LARGE SCALE GENOMIC DNA]</scope>
    <source>
        <strain evidence="4">Bin2_2</strain>
    </source>
</reference>
<comment type="similarity">
    <text evidence="2">Belongs to the DsrC/TusE family.</text>
</comment>
<dbReference type="GO" id="GO:0005737">
    <property type="term" value="C:cytoplasm"/>
    <property type="evidence" value="ECO:0007669"/>
    <property type="project" value="UniProtKB-SubCell"/>
</dbReference>
<evidence type="ECO:0000256" key="1">
    <source>
        <dbReference type="ARBA" id="ARBA00004496"/>
    </source>
</evidence>
<evidence type="ECO:0000256" key="2">
    <source>
        <dbReference type="ARBA" id="ARBA00005718"/>
    </source>
</evidence>
<evidence type="ECO:0000313" key="4">
    <source>
        <dbReference type="EMBL" id="NDP47018.1"/>
    </source>
</evidence>
<organism evidence="4 5">
    <name type="scientific">Sulfuriferula multivorans</name>
    <dbReference type="NCBI Taxonomy" id="1559896"/>
    <lineage>
        <taxon>Bacteria</taxon>
        <taxon>Pseudomonadati</taxon>
        <taxon>Pseudomonadota</taxon>
        <taxon>Betaproteobacteria</taxon>
        <taxon>Nitrosomonadales</taxon>
        <taxon>Sulfuricellaceae</taxon>
        <taxon>Sulfuriferula</taxon>
    </lineage>
</organism>
<comment type="caution">
    <text evidence="4">The sequence shown here is derived from an EMBL/GenBank/DDBJ whole genome shotgun (WGS) entry which is preliminary data.</text>
</comment>
<sequence>MNEAENTMTHDGEIPVYDAVKDLSNDELEQTVKKNAAAKNFTLNDEHWGVIHTLVDHYRNDCQTRDCLAAHEQMRFLEEAYESEGGSKYLYMLFDTPDLEKRGVLTQIHELAGLPGLRLDTDKGFGTAF</sequence>